<accession>A0ABW4S531</accession>
<dbReference type="PANTHER" id="PTHR33677:SF3">
    <property type="entry name" value="COPPER-SENSING TRANSCRIPTIONAL REPRESSOR RICR"/>
    <property type="match status" value="1"/>
</dbReference>
<dbReference type="CDD" id="cd10148">
    <property type="entry name" value="CsoR-like_DUF156"/>
    <property type="match status" value="1"/>
</dbReference>
<organism evidence="2 3">
    <name type="scientific">Halodurantibacterium flavum</name>
    <dbReference type="NCBI Taxonomy" id="1382802"/>
    <lineage>
        <taxon>Bacteria</taxon>
        <taxon>Pseudomonadati</taxon>
        <taxon>Pseudomonadota</taxon>
        <taxon>Alphaproteobacteria</taxon>
        <taxon>Rhodobacterales</taxon>
        <taxon>Paracoccaceae</taxon>
        <taxon>Halodurantibacterium</taxon>
    </lineage>
</organism>
<dbReference type="EMBL" id="JBHUGH010000005">
    <property type="protein sequence ID" value="MFD1912087.1"/>
    <property type="molecule type" value="Genomic_DNA"/>
</dbReference>
<comment type="similarity">
    <text evidence="1">Belongs to the FrmR/RcnR family.</text>
</comment>
<dbReference type="Proteomes" id="UP001597353">
    <property type="component" value="Unassembled WGS sequence"/>
</dbReference>
<comment type="caution">
    <text evidence="2">The sequence shown here is derived from an EMBL/GenBank/DDBJ whole genome shotgun (WGS) entry which is preliminary data.</text>
</comment>
<dbReference type="Gene3D" id="1.20.58.1000">
    <property type="entry name" value="Metal-sensitive repressor, helix protomer"/>
    <property type="match status" value="1"/>
</dbReference>
<dbReference type="RefSeq" id="WP_390260411.1">
    <property type="nucleotide sequence ID" value="NZ_JBHUGH010000005.1"/>
</dbReference>
<proteinExistence type="inferred from homology"/>
<evidence type="ECO:0000313" key="2">
    <source>
        <dbReference type="EMBL" id="MFD1912087.1"/>
    </source>
</evidence>
<evidence type="ECO:0000313" key="3">
    <source>
        <dbReference type="Proteomes" id="UP001597353"/>
    </source>
</evidence>
<protein>
    <submittedName>
        <fullName evidence="2">Metal-sensitive transcriptional regulator</fullName>
    </submittedName>
</protein>
<reference evidence="3" key="1">
    <citation type="journal article" date="2019" name="Int. J. Syst. Evol. Microbiol.">
        <title>The Global Catalogue of Microorganisms (GCM) 10K type strain sequencing project: providing services to taxonomists for standard genome sequencing and annotation.</title>
        <authorList>
            <consortium name="The Broad Institute Genomics Platform"/>
            <consortium name="The Broad Institute Genome Sequencing Center for Infectious Disease"/>
            <person name="Wu L."/>
            <person name="Ma J."/>
        </authorList>
    </citation>
    <scope>NUCLEOTIDE SEQUENCE [LARGE SCALE GENOMIC DNA]</scope>
    <source>
        <strain evidence="3">CGMCC 4.7242</strain>
    </source>
</reference>
<dbReference type="PANTHER" id="PTHR33677">
    <property type="entry name" value="TRANSCRIPTIONAL REPRESSOR FRMR-RELATED"/>
    <property type="match status" value="1"/>
</dbReference>
<dbReference type="InterPro" id="IPR003735">
    <property type="entry name" value="Metal_Tscrpt_repr"/>
</dbReference>
<evidence type="ECO:0000256" key="1">
    <source>
        <dbReference type="ARBA" id="ARBA00005260"/>
    </source>
</evidence>
<dbReference type="Pfam" id="PF02583">
    <property type="entry name" value="Trns_repr_metal"/>
    <property type="match status" value="1"/>
</dbReference>
<sequence>MKDRKQAAIQRLARLKGQVRGIVRMIEEGRYCIDILNQSLAIRAALSQVEILTLQDHADDCVDDAIRSQDPDEQRRKFKELVEVFEKVCR</sequence>
<name>A0ABW4S531_9RHOB</name>
<keyword evidence="3" id="KW-1185">Reference proteome</keyword>
<dbReference type="InterPro" id="IPR038390">
    <property type="entry name" value="Metal_Tscrpt_repr_sf"/>
</dbReference>
<gene>
    <name evidence="2" type="ORF">ACFSGJ_07650</name>
</gene>